<dbReference type="EMBL" id="BSXS01006976">
    <property type="protein sequence ID" value="GME86728.1"/>
    <property type="molecule type" value="Genomic_DNA"/>
</dbReference>
<name>A0ACB5TDL4_AMBMO</name>
<comment type="caution">
    <text evidence="1">The sequence shown here is derived from an EMBL/GenBank/DDBJ whole genome shotgun (WGS) entry which is preliminary data.</text>
</comment>
<protein>
    <submittedName>
        <fullName evidence="1">Unnamed protein product</fullName>
    </submittedName>
</protein>
<organism evidence="1 2">
    <name type="scientific">Ambrosiozyma monospora</name>
    <name type="common">Yeast</name>
    <name type="synonym">Endomycopsis monosporus</name>
    <dbReference type="NCBI Taxonomy" id="43982"/>
    <lineage>
        <taxon>Eukaryota</taxon>
        <taxon>Fungi</taxon>
        <taxon>Dikarya</taxon>
        <taxon>Ascomycota</taxon>
        <taxon>Saccharomycotina</taxon>
        <taxon>Pichiomycetes</taxon>
        <taxon>Pichiales</taxon>
        <taxon>Pichiaceae</taxon>
        <taxon>Ambrosiozyma</taxon>
    </lineage>
</organism>
<dbReference type="Proteomes" id="UP001165064">
    <property type="component" value="Unassembled WGS sequence"/>
</dbReference>
<keyword evidence="2" id="KW-1185">Reference proteome</keyword>
<evidence type="ECO:0000313" key="1">
    <source>
        <dbReference type="EMBL" id="GME86728.1"/>
    </source>
</evidence>
<reference evidence="1" key="1">
    <citation type="submission" date="2023-04" db="EMBL/GenBank/DDBJ databases">
        <title>Ambrosiozyma monospora NBRC 10751.</title>
        <authorList>
            <person name="Ichikawa N."/>
            <person name="Sato H."/>
            <person name="Tonouchi N."/>
        </authorList>
    </citation>
    <scope>NUCLEOTIDE SEQUENCE</scope>
    <source>
        <strain evidence="1">NBRC 10751</strain>
    </source>
</reference>
<sequence>MGASGAFHESSGVGISKNTPPQCTIDQAHLFMRHGERYPTADSGEVFQKLFKRLKDATTEQYNNPLGFMHDAEYFVSNSSDYEHETYYNAIAGLADCFSFGSQLRQRYNHLVDKNRTTPIFSAGQPRVVDSATAFSQGFFGNGYSGNHQLVVIPEDESQGANSLTGTVACKNYDGDSHYKEVLKGENYKYAQYEADRLNQVAPGYNFTASDIFTMVDYCAFETNVKGHSKLCDVLSPDAFVATGYHIDLRNWYSVGPGYNMSYVPGFTLANATVTLLQQDNEESLYLSFTHDDDILRYLTGLGVFDDEPDLDKNDISFHRAFKYSDIVPLGARLLTERLSCQNATSGETGTYVRLLLNDQVFPIPNCADGPGFSCPLDDYVELASVHAVNYKEACGIEDEDVPNHVSFFWDWTEADYPSVADAE</sequence>
<accession>A0ACB5TDL4</accession>
<evidence type="ECO:0000313" key="2">
    <source>
        <dbReference type="Proteomes" id="UP001165064"/>
    </source>
</evidence>
<proteinExistence type="predicted"/>
<gene>
    <name evidence="1" type="ORF">Amon02_000807500</name>
</gene>